<dbReference type="Proteomes" id="UP000027222">
    <property type="component" value="Unassembled WGS sequence"/>
</dbReference>
<name>A0A067SGP6_GALM3</name>
<evidence type="ECO:0000313" key="4">
    <source>
        <dbReference type="EMBL" id="KDR69192.1"/>
    </source>
</evidence>
<dbReference type="InterPro" id="IPR027806">
    <property type="entry name" value="HARBI1_dom"/>
</dbReference>
<sequence length="436" mass="50203">MLPSDDAAILQQTLLEEEEDEAEEQLEGLALALGGLILHGAEESRRLRSERRHERRLYLVRPDLLPNPRRSTPWQRMYTRRNNRAFITTMSLDVATFESILDNGFAATWNSTPIPRNDVPTNAEPVLGRRSLDAAGALGLLLHFLSSTMREISLMQIFALIPTTVSRYITFARQILLQTLRLMDDARIQWPTGDEFHENNVLVTNRHPLLTGAFGTMDGLNLPVETSEDQEIENATYNGWLSEHFISNVIVFGATGEIIACLTNAPGSWHDSRVARKIYEKLEHETPEGYYLVTDTAFPRGTDRIHGRIKAPIKSGAALPRDRRERDEFMQFNNQLLSYRQTAEWGNRGLQGSFGRLRMPLPIDNVDARGDLLEICFRLYNLRARKVGLNQIREVYMPIWQVGEQERIWNHFEDMLFSEQRRKDRVAQFHMIVDFN</sequence>
<proteinExistence type="predicted"/>
<keyword evidence="2" id="KW-0479">Metal-binding</keyword>
<reference evidence="5" key="1">
    <citation type="journal article" date="2014" name="Proc. Natl. Acad. Sci. U.S.A.">
        <title>Extensive sampling of basidiomycete genomes demonstrates inadequacy of the white-rot/brown-rot paradigm for wood decay fungi.</title>
        <authorList>
            <person name="Riley R."/>
            <person name="Salamov A.A."/>
            <person name="Brown D.W."/>
            <person name="Nagy L.G."/>
            <person name="Floudas D."/>
            <person name="Held B.W."/>
            <person name="Levasseur A."/>
            <person name="Lombard V."/>
            <person name="Morin E."/>
            <person name="Otillar R."/>
            <person name="Lindquist E.A."/>
            <person name="Sun H."/>
            <person name="LaButti K.M."/>
            <person name="Schmutz J."/>
            <person name="Jabbour D."/>
            <person name="Luo H."/>
            <person name="Baker S.E."/>
            <person name="Pisabarro A.G."/>
            <person name="Walton J.D."/>
            <person name="Blanchette R.A."/>
            <person name="Henrissat B."/>
            <person name="Martin F."/>
            <person name="Cullen D."/>
            <person name="Hibbett D.S."/>
            <person name="Grigoriev I.V."/>
        </authorList>
    </citation>
    <scope>NUCLEOTIDE SEQUENCE [LARGE SCALE GENOMIC DNA]</scope>
    <source>
        <strain evidence="5">CBS 339.88</strain>
    </source>
</reference>
<comment type="cofactor">
    <cofactor evidence="1">
        <name>a divalent metal cation</name>
        <dbReference type="ChEBI" id="CHEBI:60240"/>
    </cofactor>
</comment>
<protein>
    <recommendedName>
        <fullName evidence="3">DDE Tnp4 domain-containing protein</fullName>
    </recommendedName>
</protein>
<evidence type="ECO:0000259" key="3">
    <source>
        <dbReference type="Pfam" id="PF13359"/>
    </source>
</evidence>
<evidence type="ECO:0000313" key="5">
    <source>
        <dbReference type="Proteomes" id="UP000027222"/>
    </source>
</evidence>
<feature type="domain" description="DDE Tnp4" evidence="3">
    <location>
        <begin position="217"/>
        <end position="381"/>
    </location>
</feature>
<dbReference type="Pfam" id="PF13359">
    <property type="entry name" value="DDE_Tnp_4"/>
    <property type="match status" value="1"/>
</dbReference>
<dbReference type="PANTHER" id="PTHR48471:SF1">
    <property type="entry name" value="DDE TNP4 DOMAIN-CONTAINING PROTEIN"/>
    <property type="match status" value="1"/>
</dbReference>
<dbReference type="AlphaFoldDB" id="A0A067SGP6"/>
<accession>A0A067SGP6</accession>
<gene>
    <name evidence="4" type="ORF">GALMADRAFT_230725</name>
</gene>
<evidence type="ECO:0000256" key="1">
    <source>
        <dbReference type="ARBA" id="ARBA00001968"/>
    </source>
</evidence>
<dbReference type="GO" id="GO:0046872">
    <property type="term" value="F:metal ion binding"/>
    <property type="evidence" value="ECO:0007669"/>
    <property type="project" value="UniProtKB-KW"/>
</dbReference>
<keyword evidence="5" id="KW-1185">Reference proteome</keyword>
<dbReference type="PANTHER" id="PTHR48471">
    <property type="entry name" value="DDE TNP4 DOMAIN-CONTAINING PROTEIN"/>
    <property type="match status" value="1"/>
</dbReference>
<organism evidence="4 5">
    <name type="scientific">Galerina marginata (strain CBS 339.88)</name>
    <dbReference type="NCBI Taxonomy" id="685588"/>
    <lineage>
        <taxon>Eukaryota</taxon>
        <taxon>Fungi</taxon>
        <taxon>Dikarya</taxon>
        <taxon>Basidiomycota</taxon>
        <taxon>Agaricomycotina</taxon>
        <taxon>Agaricomycetes</taxon>
        <taxon>Agaricomycetidae</taxon>
        <taxon>Agaricales</taxon>
        <taxon>Agaricineae</taxon>
        <taxon>Strophariaceae</taxon>
        <taxon>Galerina</taxon>
    </lineage>
</organism>
<dbReference type="OrthoDB" id="78198at2759"/>
<dbReference type="HOGENOM" id="CLU_048932_1_2_1"/>
<dbReference type="EMBL" id="KL142403">
    <property type="protein sequence ID" value="KDR69192.1"/>
    <property type="molecule type" value="Genomic_DNA"/>
</dbReference>
<evidence type="ECO:0000256" key="2">
    <source>
        <dbReference type="ARBA" id="ARBA00022723"/>
    </source>
</evidence>